<accession>A0A3S3PLJ2</accession>
<dbReference type="STRING" id="1965070.A0A3S3PLJ2"/>
<feature type="domain" description="Neurotransmitter-gated ion-channel transmembrane" evidence="2">
    <location>
        <begin position="21"/>
        <end position="75"/>
    </location>
</feature>
<dbReference type="SUPFAM" id="SSF90112">
    <property type="entry name" value="Neurotransmitter-gated ion-channel transmembrane pore"/>
    <property type="match status" value="1"/>
</dbReference>
<dbReference type="InterPro" id="IPR036719">
    <property type="entry name" value="Neuro-gated_channel_TM_sf"/>
</dbReference>
<dbReference type="Gene3D" id="1.20.58.390">
    <property type="entry name" value="Neurotransmitter-gated ion-channel transmembrane domain"/>
    <property type="match status" value="1"/>
</dbReference>
<keyword evidence="1" id="KW-0472">Membrane</keyword>
<feature type="transmembrane region" description="Helical" evidence="1">
    <location>
        <begin position="21"/>
        <end position="40"/>
    </location>
</feature>
<reference evidence="3" key="2">
    <citation type="submission" date="2018-11" db="EMBL/GenBank/DDBJ databases">
        <title>Trombidioid mite genomics.</title>
        <authorList>
            <person name="Dong X."/>
        </authorList>
    </citation>
    <scope>NUCLEOTIDE SEQUENCE</scope>
    <source>
        <strain evidence="3">UoL-WK</strain>
    </source>
</reference>
<dbReference type="EMBL" id="NCKU01000550">
    <property type="protein sequence ID" value="RWS15083.1"/>
    <property type="molecule type" value="Genomic_DNA"/>
</dbReference>
<name>A0A3S3PLJ2_9ACAR</name>
<organism evidence="3 5">
    <name type="scientific">Dinothrombium tinctorium</name>
    <dbReference type="NCBI Taxonomy" id="1965070"/>
    <lineage>
        <taxon>Eukaryota</taxon>
        <taxon>Metazoa</taxon>
        <taxon>Ecdysozoa</taxon>
        <taxon>Arthropoda</taxon>
        <taxon>Chelicerata</taxon>
        <taxon>Arachnida</taxon>
        <taxon>Acari</taxon>
        <taxon>Acariformes</taxon>
        <taxon>Trombidiformes</taxon>
        <taxon>Prostigmata</taxon>
        <taxon>Anystina</taxon>
        <taxon>Parasitengona</taxon>
        <taxon>Trombidioidea</taxon>
        <taxon>Trombidiidae</taxon>
        <taxon>Dinothrombium</taxon>
    </lineage>
</organism>
<dbReference type="Proteomes" id="UP000285301">
    <property type="component" value="Unassembled WGS sequence"/>
</dbReference>
<comment type="caution">
    <text evidence="3">The sequence shown here is derived from an EMBL/GenBank/DDBJ whole genome shotgun (WGS) entry which is preliminary data.</text>
</comment>
<keyword evidence="3" id="KW-0675">Receptor</keyword>
<dbReference type="Pfam" id="PF02932">
    <property type="entry name" value="Neur_chan_memb"/>
    <property type="match status" value="1"/>
</dbReference>
<dbReference type="GO" id="GO:0016020">
    <property type="term" value="C:membrane"/>
    <property type="evidence" value="ECO:0007669"/>
    <property type="project" value="InterPro"/>
</dbReference>
<dbReference type="AlphaFoldDB" id="A0A3S3PLJ2"/>
<dbReference type="GO" id="GO:0006811">
    <property type="term" value="P:monoatomic ion transport"/>
    <property type="evidence" value="ECO:0007669"/>
    <property type="project" value="InterPro"/>
</dbReference>
<dbReference type="OrthoDB" id="6526626at2759"/>
<dbReference type="EMBL" id="NCKU01000344">
    <property type="protein sequence ID" value="RWS15890.1"/>
    <property type="molecule type" value="Genomic_DNA"/>
</dbReference>
<evidence type="ECO:0000256" key="1">
    <source>
        <dbReference type="SAM" id="Phobius"/>
    </source>
</evidence>
<dbReference type="InterPro" id="IPR006029">
    <property type="entry name" value="Neurotrans-gated_channel_TM"/>
</dbReference>
<evidence type="ECO:0000259" key="2">
    <source>
        <dbReference type="Pfam" id="PF02932"/>
    </source>
</evidence>
<keyword evidence="1" id="KW-0812">Transmembrane</keyword>
<reference evidence="3 5" key="1">
    <citation type="journal article" date="2018" name="Gigascience">
        <title>Genomes of trombidid mites reveal novel predicted allergens and laterally-transferred genes associated with secondary metabolism.</title>
        <authorList>
            <person name="Dong X."/>
            <person name="Chaisiri K."/>
            <person name="Xia D."/>
            <person name="Armstrong S.D."/>
            <person name="Fang Y."/>
            <person name="Donnelly M.J."/>
            <person name="Kadowaki T."/>
            <person name="McGarry J.W."/>
            <person name="Darby A.C."/>
            <person name="Makepeace B.L."/>
        </authorList>
    </citation>
    <scope>NUCLEOTIDE SEQUENCE [LARGE SCALE GENOMIC DNA]</scope>
    <source>
        <strain evidence="3">UoL-WK</strain>
    </source>
</reference>
<protein>
    <submittedName>
        <fullName evidence="3">Glycine receptor subunit beta-type 4-like protein</fullName>
    </submittedName>
</protein>
<proteinExistence type="predicted"/>
<keyword evidence="5" id="KW-1185">Reference proteome</keyword>
<dbReference type="InterPro" id="IPR038050">
    <property type="entry name" value="Neuro_actylchol_rec"/>
</dbReference>
<evidence type="ECO:0000313" key="3">
    <source>
        <dbReference type="EMBL" id="RWS15083.1"/>
    </source>
</evidence>
<keyword evidence="1" id="KW-1133">Transmembrane helix</keyword>
<sequence length="81" mass="8877">MSALIVKLKYTRSISNSFSGMYLPTLLTVITTFTTFWFGTGSSSERVTVGMTALLAIVTTFAQTRKELPPVSYVTVGYLNV</sequence>
<gene>
    <name evidence="4" type="ORF">B4U79_17894</name>
    <name evidence="3" type="ORF">B4U79_17921</name>
</gene>
<evidence type="ECO:0000313" key="5">
    <source>
        <dbReference type="Proteomes" id="UP000285301"/>
    </source>
</evidence>
<evidence type="ECO:0000313" key="4">
    <source>
        <dbReference type="EMBL" id="RWS15890.1"/>
    </source>
</evidence>